<feature type="compositionally biased region" description="Low complexity" evidence="1">
    <location>
        <begin position="484"/>
        <end position="506"/>
    </location>
</feature>
<dbReference type="Pfam" id="PF05133">
    <property type="entry name" value="SPP1_portal"/>
    <property type="match status" value="1"/>
</dbReference>
<organism evidence="2">
    <name type="scientific">Bifidobacterium adolescentis</name>
    <dbReference type="NCBI Taxonomy" id="1680"/>
    <lineage>
        <taxon>Bacteria</taxon>
        <taxon>Bacillati</taxon>
        <taxon>Actinomycetota</taxon>
        <taxon>Actinomycetes</taxon>
        <taxon>Bifidobacteriales</taxon>
        <taxon>Bifidobacteriaceae</taxon>
        <taxon>Bifidobacterium</taxon>
    </lineage>
</organism>
<evidence type="ECO:0000313" key="2">
    <source>
        <dbReference type="EMBL" id="VYT10642.1"/>
    </source>
</evidence>
<accession>A0A6N2U1I4</accession>
<proteinExistence type="predicted"/>
<evidence type="ECO:0000256" key="1">
    <source>
        <dbReference type="SAM" id="MobiDB-lite"/>
    </source>
</evidence>
<sequence>MVFYMADGTTVSVAPKFTGSSYLDTASGNVGTILGVDDEDMPIIHELLRVWREKYPRNLIRGAYYDCKERFKDFGISIPDQIKNKVEAMIGWPELAVRSLSDLSDLEGFSVSGDDTMGVNDLFEDNQLDVATSELIVSAYKHSCSFLTIAADPENPDRISMIPRSADWSAGIWDRRNHRLAAALTITEDDKDGRICAFNVWLPGKVYECSGHLTPWRAEKNETNFDQPTAVALAYDRQMDRPFGHSRISRSLMSLVDAGFRTVVRMEASAEFYSVPKLWFIGANRDAFSSNTWTSLIQAINAITADENGELPQLHQVQQASMTPHSDMLKTLAMLVASQTRVPVDYLGITLDNPTSAEAMASAERRLTRIADKQNVAFGRELKRAMGIAVALREGANTIPDSMRDVHPVWAPTREISDAARADAFTKIADKITGYADSDVGLERLGLTREEITRLRADQQRQKSEQRIDQLMDRSAASSEVTDGSEQSGSAGTGESAASSETGETA</sequence>
<reference evidence="2" key="1">
    <citation type="submission" date="2019-11" db="EMBL/GenBank/DDBJ databases">
        <authorList>
            <person name="Feng L."/>
        </authorList>
    </citation>
    <scope>NUCLEOTIDE SEQUENCE</scope>
    <source>
        <strain evidence="2">BAdolescentisLFYP80</strain>
    </source>
</reference>
<dbReference type="InterPro" id="IPR021145">
    <property type="entry name" value="Portal_protein_SPP1_Gp6-like"/>
</dbReference>
<dbReference type="EMBL" id="CACRSR010000013">
    <property type="protein sequence ID" value="VYT10642.1"/>
    <property type="molecule type" value="Genomic_DNA"/>
</dbReference>
<gene>
    <name evidence="2" type="ORF">BALFYP80_01666</name>
</gene>
<dbReference type="RefSeq" id="WP_270295698.1">
    <property type="nucleotide sequence ID" value="NZ_CACRSR010000013.1"/>
</dbReference>
<protein>
    <submittedName>
        <fullName evidence="2">Phage portal protein, SPP1 Gp6-like</fullName>
    </submittedName>
</protein>
<dbReference type="AlphaFoldDB" id="A0A6N2U1I4"/>
<name>A0A6N2U1I4_BIFAD</name>
<feature type="compositionally biased region" description="Basic and acidic residues" evidence="1">
    <location>
        <begin position="456"/>
        <end position="472"/>
    </location>
</feature>
<feature type="region of interest" description="Disordered" evidence="1">
    <location>
        <begin position="456"/>
        <end position="506"/>
    </location>
</feature>